<dbReference type="Proteomes" id="UP000010798">
    <property type="component" value="Chromosome"/>
</dbReference>
<organism evidence="2 3">
    <name type="scientific">Singulisphaera acidiphila (strain ATCC BAA-1392 / DSM 18658 / VKM B-2454 / MOB10)</name>
    <dbReference type="NCBI Taxonomy" id="886293"/>
    <lineage>
        <taxon>Bacteria</taxon>
        <taxon>Pseudomonadati</taxon>
        <taxon>Planctomycetota</taxon>
        <taxon>Planctomycetia</taxon>
        <taxon>Isosphaerales</taxon>
        <taxon>Isosphaeraceae</taxon>
        <taxon>Singulisphaera</taxon>
    </lineage>
</organism>
<dbReference type="eggNOG" id="COG0666">
    <property type="taxonomic scope" value="Bacteria"/>
</dbReference>
<sequence>MIVSLANRAAIGKDDAPAQVAPAKAASTPTPPPTSPITHQIMEGYSSELQASIESRDATIAGSRATTNGSALESVISFIQRWPANSKVRVAFLDGDETLHRSVIDAAKPWQNFVNLQLDFINPTTNKPRRWTTQDTTHAAEIRVSFDQEGYWSLVGNDSNNASIGVPGRPDGGRPNQRSMNFAKFKTGLPADFKGTVLHEFGHALGFQHEHQHPTQGCNLDFRFNDDPGYVRTRDSFGQFIADSAQRRPGIYTVLGGPPNNWPRSQVDFNLKQLPPSNAFQVGPFDRKSIMKYYFPDWMFRQGPASHCFSAGQNLVLSDQDKVGARGAYPKPPVPGTPESNLPVAVNSEALRRAAIDALLTLQDLSPDSRAHYESLQQP</sequence>
<proteinExistence type="predicted"/>
<dbReference type="HOGENOM" id="CLU_729363_0_0_0"/>
<accession>L0DG34</accession>
<dbReference type="GO" id="GO:0008237">
    <property type="term" value="F:metallopeptidase activity"/>
    <property type="evidence" value="ECO:0007669"/>
    <property type="project" value="InterPro"/>
</dbReference>
<evidence type="ECO:0008006" key="4">
    <source>
        <dbReference type="Google" id="ProtNLM"/>
    </source>
</evidence>
<reference evidence="2 3" key="1">
    <citation type="submission" date="2012-02" db="EMBL/GenBank/DDBJ databases">
        <title>Complete sequence of chromosome of Singulisphaera acidiphila DSM 18658.</title>
        <authorList>
            <consortium name="US DOE Joint Genome Institute (JGI-PGF)"/>
            <person name="Lucas S."/>
            <person name="Copeland A."/>
            <person name="Lapidus A."/>
            <person name="Glavina del Rio T."/>
            <person name="Dalin E."/>
            <person name="Tice H."/>
            <person name="Bruce D."/>
            <person name="Goodwin L."/>
            <person name="Pitluck S."/>
            <person name="Peters L."/>
            <person name="Ovchinnikova G."/>
            <person name="Chertkov O."/>
            <person name="Kyrpides N."/>
            <person name="Mavromatis K."/>
            <person name="Ivanova N."/>
            <person name="Brettin T."/>
            <person name="Detter J.C."/>
            <person name="Han C."/>
            <person name="Larimer F."/>
            <person name="Land M."/>
            <person name="Hauser L."/>
            <person name="Markowitz V."/>
            <person name="Cheng J.-F."/>
            <person name="Hugenholtz P."/>
            <person name="Woyke T."/>
            <person name="Wu D."/>
            <person name="Tindall B."/>
            <person name="Pomrenke H."/>
            <person name="Brambilla E."/>
            <person name="Klenk H.-P."/>
            <person name="Eisen J.A."/>
        </authorList>
    </citation>
    <scope>NUCLEOTIDE SEQUENCE [LARGE SCALE GENOMIC DNA]</scope>
    <source>
        <strain evidence="3">ATCC BAA-1392 / DSM 18658 / VKM B-2454 / MOB10</strain>
    </source>
</reference>
<name>L0DG34_SINAD</name>
<evidence type="ECO:0000313" key="2">
    <source>
        <dbReference type="EMBL" id="AGA27810.1"/>
    </source>
</evidence>
<gene>
    <name evidence="2" type="ordered locus">Sinac_3555</name>
</gene>
<dbReference type="Gene3D" id="3.40.390.10">
    <property type="entry name" value="Collagenase (Catalytic Domain)"/>
    <property type="match status" value="1"/>
</dbReference>
<dbReference type="STRING" id="886293.Sinac_3555"/>
<keyword evidence="3" id="KW-1185">Reference proteome</keyword>
<dbReference type="AlphaFoldDB" id="L0DG34"/>
<protein>
    <recommendedName>
        <fullName evidence="4">Astacin (Peptidase family M12A)</fullName>
    </recommendedName>
</protein>
<evidence type="ECO:0000313" key="3">
    <source>
        <dbReference type="Proteomes" id="UP000010798"/>
    </source>
</evidence>
<dbReference type="OrthoDB" id="3669864at2"/>
<feature type="compositionally biased region" description="Low complexity" evidence="1">
    <location>
        <begin position="17"/>
        <end position="28"/>
    </location>
</feature>
<dbReference type="EMBL" id="CP003364">
    <property type="protein sequence ID" value="AGA27810.1"/>
    <property type="molecule type" value="Genomic_DNA"/>
</dbReference>
<dbReference type="KEGG" id="saci:Sinac_3555"/>
<dbReference type="SUPFAM" id="SSF55486">
    <property type="entry name" value="Metalloproteases ('zincins'), catalytic domain"/>
    <property type="match status" value="1"/>
</dbReference>
<dbReference type="RefSeq" id="WP_015246954.1">
    <property type="nucleotide sequence ID" value="NC_019892.1"/>
</dbReference>
<evidence type="ECO:0000256" key="1">
    <source>
        <dbReference type="SAM" id="MobiDB-lite"/>
    </source>
</evidence>
<feature type="region of interest" description="Disordered" evidence="1">
    <location>
        <begin position="14"/>
        <end position="37"/>
    </location>
</feature>
<dbReference type="InterPro" id="IPR024079">
    <property type="entry name" value="MetalloPept_cat_dom_sf"/>
</dbReference>